<dbReference type="AlphaFoldDB" id="A0A061AJ12"/>
<dbReference type="EMBL" id="LK052886">
    <property type="protein sequence ID" value="CDR37118.1"/>
    <property type="molecule type" value="Genomic_DNA"/>
</dbReference>
<sequence>MRDSSGACSTAKPVLAGATLNARRLTHRAVARGNPACTISCVVTRIVPHPSSSTPWVTPWLAWLPLHLAFRCLQSNHPPPQSQCWANDNRERSTKPLIIIQQLTLSTRAVTAYTFPAWHTSQTKTHIQQLGCPFCRLPVWHSGRWRRDNGPHSPMLTQQTFGSSS</sequence>
<proteinExistence type="predicted"/>
<name>A0A061AJ12_CYBFA</name>
<organism evidence="2">
    <name type="scientific">Cyberlindnera fabianii</name>
    <name type="common">Yeast</name>
    <name type="synonym">Hansenula fabianii</name>
    <dbReference type="NCBI Taxonomy" id="36022"/>
    <lineage>
        <taxon>Eukaryota</taxon>
        <taxon>Fungi</taxon>
        <taxon>Dikarya</taxon>
        <taxon>Ascomycota</taxon>
        <taxon>Saccharomycotina</taxon>
        <taxon>Saccharomycetes</taxon>
        <taxon>Phaffomycetales</taxon>
        <taxon>Phaffomycetaceae</taxon>
        <taxon>Cyberlindnera</taxon>
    </lineage>
</organism>
<accession>A0A061AJ12</accession>
<feature type="region of interest" description="Disordered" evidence="1">
    <location>
        <begin position="146"/>
        <end position="165"/>
    </location>
</feature>
<feature type="compositionally biased region" description="Polar residues" evidence="1">
    <location>
        <begin position="155"/>
        <end position="165"/>
    </location>
</feature>
<evidence type="ECO:0000256" key="1">
    <source>
        <dbReference type="SAM" id="MobiDB-lite"/>
    </source>
</evidence>
<reference evidence="2" key="1">
    <citation type="journal article" date="2014" name="Genome Announc.">
        <title>Genome sequence of the yeast Cyberlindnera fabianii (Hansenula fabianii).</title>
        <authorList>
            <person name="Freel K.C."/>
            <person name="Sarilar V."/>
            <person name="Neuveglise C."/>
            <person name="Devillers H."/>
            <person name="Friedrich A."/>
            <person name="Schacherer J."/>
        </authorList>
    </citation>
    <scope>NUCLEOTIDE SEQUENCE</scope>
    <source>
        <strain evidence="2">YJS4271</strain>
    </source>
</reference>
<gene>
    <name evidence="2" type="ORF">CYFA0S_01e07503g</name>
</gene>
<protein>
    <submittedName>
        <fullName evidence="2">CYFA0S01e07503g1_1</fullName>
    </submittedName>
</protein>
<evidence type="ECO:0000313" key="2">
    <source>
        <dbReference type="EMBL" id="CDR37118.1"/>
    </source>
</evidence>